<dbReference type="SMART" id="SM00926">
    <property type="entry name" value="Molybdop_Fe4S4"/>
    <property type="match status" value="1"/>
</dbReference>
<evidence type="ECO:0000259" key="5">
    <source>
        <dbReference type="SMART" id="SM00926"/>
    </source>
</evidence>
<dbReference type="Gene3D" id="3.30.2070.10">
    <property type="entry name" value="Formate dehydrogenase/DMSO reductase"/>
    <property type="match status" value="1"/>
</dbReference>
<dbReference type="GO" id="GO:0043546">
    <property type="term" value="F:molybdopterin cofactor binding"/>
    <property type="evidence" value="ECO:0007669"/>
    <property type="project" value="InterPro"/>
</dbReference>
<evidence type="ECO:0000256" key="1">
    <source>
        <dbReference type="ARBA" id="ARBA00010312"/>
    </source>
</evidence>
<dbReference type="InterPro" id="IPR006963">
    <property type="entry name" value="Mopterin_OxRdtase_4Fe-4S_dom"/>
</dbReference>
<dbReference type="InterPro" id="IPR050612">
    <property type="entry name" value="Prok_Mopterin_Oxidored"/>
</dbReference>
<dbReference type="GO" id="GO:0018818">
    <property type="term" value="F:acetylene hydratase activity"/>
    <property type="evidence" value="ECO:0007669"/>
    <property type="project" value="UniProtKB-EC"/>
</dbReference>
<dbReference type="Gene3D" id="3.40.228.10">
    <property type="entry name" value="Dimethylsulfoxide Reductase, domain 2"/>
    <property type="match status" value="1"/>
</dbReference>
<dbReference type="Pfam" id="PF04879">
    <property type="entry name" value="Molybdop_Fe4S4"/>
    <property type="match status" value="1"/>
</dbReference>
<comment type="similarity">
    <text evidence="1">Belongs to the prokaryotic molybdopterin-containing oxidoreductase family.</text>
</comment>
<dbReference type="Gene3D" id="2.40.40.20">
    <property type="match status" value="1"/>
</dbReference>
<dbReference type="STRING" id="1121307.CLCY_4c02260"/>
<dbReference type="OrthoDB" id="9803192at2"/>
<dbReference type="InterPro" id="IPR006656">
    <property type="entry name" value="Mopterin_OxRdtase"/>
</dbReference>
<protein>
    <submittedName>
        <fullName evidence="6">Acetylene hydratase</fullName>
        <ecNumber evidence="6">4.2.1.112</ecNumber>
    </submittedName>
</protein>
<keyword evidence="7" id="KW-1185">Reference proteome</keyword>
<dbReference type="InterPro" id="IPR006657">
    <property type="entry name" value="MoPterin_dinucl-bd_dom"/>
</dbReference>
<dbReference type="EC" id="4.2.1.112" evidence="6"/>
<comment type="caution">
    <text evidence="6">The sequence shown here is derived from an EMBL/GenBank/DDBJ whole genome shotgun (WGS) entry which is preliminary data.</text>
</comment>
<keyword evidence="6" id="KW-0456">Lyase</keyword>
<dbReference type="PATRIC" id="fig|1121307.3.peg.1882"/>
<dbReference type="SUPFAM" id="SSF53706">
    <property type="entry name" value="Formate dehydrogenase/DMSO reductase, domains 1-3"/>
    <property type="match status" value="1"/>
</dbReference>
<dbReference type="GO" id="GO:0016491">
    <property type="term" value="F:oxidoreductase activity"/>
    <property type="evidence" value="ECO:0007669"/>
    <property type="project" value="InterPro"/>
</dbReference>
<dbReference type="InterPro" id="IPR009010">
    <property type="entry name" value="Asp_de-COase-like_dom_sf"/>
</dbReference>
<keyword evidence="2" id="KW-0479">Metal-binding</keyword>
<name>A0A0J8DDE1_CLOCY</name>
<dbReference type="Pfam" id="PF01568">
    <property type="entry name" value="Molydop_binding"/>
    <property type="match status" value="1"/>
</dbReference>
<dbReference type="Gene3D" id="3.40.50.740">
    <property type="match status" value="1"/>
</dbReference>
<dbReference type="RefSeq" id="WP_048570337.1">
    <property type="nucleotide sequence ID" value="NZ_LFVU01000024.1"/>
</dbReference>
<dbReference type="Proteomes" id="UP000036756">
    <property type="component" value="Unassembled WGS sequence"/>
</dbReference>
<dbReference type="GO" id="GO:0046872">
    <property type="term" value="F:metal ion binding"/>
    <property type="evidence" value="ECO:0007669"/>
    <property type="project" value="UniProtKB-KW"/>
</dbReference>
<accession>A0A0J8DDE1</accession>
<reference evidence="6 7" key="1">
    <citation type="submission" date="2015-06" db="EMBL/GenBank/DDBJ databases">
        <title>Draft genome sequence of the purine-degrading Clostridium cylindrosporum HC-1 (DSM 605).</title>
        <authorList>
            <person name="Poehlein A."/>
            <person name="Schiel-Bengelsdorf B."/>
            <person name="Bengelsdorf F."/>
            <person name="Daniel R."/>
            <person name="Duerre P."/>
        </authorList>
    </citation>
    <scope>NUCLEOTIDE SEQUENCE [LARGE SCALE GENOMIC DNA]</scope>
    <source>
        <strain evidence="6 7">DSM 605</strain>
    </source>
</reference>
<dbReference type="PANTHER" id="PTHR43742">
    <property type="entry name" value="TRIMETHYLAMINE-N-OXIDE REDUCTASE"/>
    <property type="match status" value="1"/>
</dbReference>
<gene>
    <name evidence="6" type="ORF">CLCY_4c02260</name>
</gene>
<dbReference type="Gene3D" id="2.20.25.90">
    <property type="entry name" value="ADC-like domains"/>
    <property type="match status" value="1"/>
</dbReference>
<keyword evidence="3" id="KW-0408">Iron</keyword>
<dbReference type="EMBL" id="LFVU01000024">
    <property type="protein sequence ID" value="KMT22253.1"/>
    <property type="molecule type" value="Genomic_DNA"/>
</dbReference>
<dbReference type="AlphaFoldDB" id="A0A0J8DDE1"/>
<evidence type="ECO:0000256" key="4">
    <source>
        <dbReference type="ARBA" id="ARBA00023014"/>
    </source>
</evidence>
<evidence type="ECO:0000256" key="2">
    <source>
        <dbReference type="ARBA" id="ARBA00022723"/>
    </source>
</evidence>
<evidence type="ECO:0000313" key="6">
    <source>
        <dbReference type="EMBL" id="KMT22253.1"/>
    </source>
</evidence>
<feature type="domain" description="4Fe-4S Mo/W bis-MGD-type" evidence="5">
    <location>
        <begin position="3"/>
        <end position="55"/>
    </location>
</feature>
<dbReference type="SUPFAM" id="SSF50692">
    <property type="entry name" value="ADC-like"/>
    <property type="match status" value="1"/>
</dbReference>
<evidence type="ECO:0000256" key="3">
    <source>
        <dbReference type="ARBA" id="ARBA00023004"/>
    </source>
</evidence>
<evidence type="ECO:0000313" key="7">
    <source>
        <dbReference type="Proteomes" id="UP000036756"/>
    </source>
</evidence>
<proteinExistence type="inferred from homology"/>
<organism evidence="6 7">
    <name type="scientific">Clostridium cylindrosporum DSM 605</name>
    <dbReference type="NCBI Taxonomy" id="1121307"/>
    <lineage>
        <taxon>Bacteria</taxon>
        <taxon>Bacillati</taxon>
        <taxon>Bacillota</taxon>
        <taxon>Clostridia</taxon>
        <taxon>Eubacteriales</taxon>
        <taxon>Clostridiaceae</taxon>
        <taxon>Clostridium</taxon>
    </lineage>
</organism>
<dbReference type="Pfam" id="PF00384">
    <property type="entry name" value="Molybdopterin"/>
    <property type="match status" value="1"/>
</dbReference>
<keyword evidence="4" id="KW-0411">Iron-sulfur</keyword>
<sequence length="709" mass="79319">MNTKIKQGICGVCPGGCQVEVEIENGKISDVKPLKGARFSSLCLRGKHSKDVVYSNDRIKKPLIRSGEKGEGKFRESSWEEALDYIGKSIKDISKKYGPESVMSHTGRGVFEHSARDFLTGPTAGIFEPLGSPNMASVGSVCYNSFGVIAPMTTYGIMGARLTPDIENTNLLVVWGANPSTDSPQFTFKRVLKAKEKGTRIIAIDHYKSDIAKRADKYIPVRSGTDGALILSIIKIIIDEKLYDIDFVENYTYGFKELVDYVQEFTLDRVSKITGIEKEDIYSLAREIATANNAAIVTYTGLEYSNCGVQCIRALYILWALTGNLDVKGGLLISPKANPTIKEFKCEKPRVKPIGADKYPLFYELVGGAHFMEFPNAVLNGDPYKIKALLNIGSSILTSYPNPEKYEEALRELDFLCVVDRFMTKDALYADVVLPSTTHYEDESYVTYPGLILKRERIIEPIGEARNDLYILHEIAKRLGYGKLYPRDENELFEMAFAKAPNIIRALNENPNGFELPKPEIHYKKYQSGKLREDGKSGFDTPSGKLEIKSQLLKSYGYDGLPKYVEPIESPISTPDVHKEYPLVLNTGARIQNTFRSQHLNIPGLLKYQPNPEVMISLDEAKRRSIEDGDKVLVKTKYGEVVFYANVSSDMKNGGVEVNMGGGNPTQKKSWRLANTNKLINIDNRDPISGFPVYKALLCEVKKWKEAEK</sequence>
<dbReference type="GO" id="GO:0051536">
    <property type="term" value="F:iron-sulfur cluster binding"/>
    <property type="evidence" value="ECO:0007669"/>
    <property type="project" value="UniProtKB-KW"/>
</dbReference>